<protein>
    <submittedName>
        <fullName evidence="2">Oidioi.mRNA.OKI2018_I69.XSR.g16032.t1.cds</fullName>
    </submittedName>
</protein>
<dbReference type="Gene3D" id="1.10.8.1080">
    <property type="match status" value="1"/>
</dbReference>
<evidence type="ECO:0000259" key="1">
    <source>
        <dbReference type="Pfam" id="PF22198"/>
    </source>
</evidence>
<dbReference type="InterPro" id="IPR040190">
    <property type="entry name" value="MURQ/GCKR"/>
</dbReference>
<dbReference type="Gene3D" id="3.40.50.12620">
    <property type="match status" value="1"/>
</dbReference>
<dbReference type="InterPro" id="IPR054017">
    <property type="entry name" value="GKRP_SIS_2"/>
</dbReference>
<feature type="domain" description="Glucokinase regulatory protein second SIS" evidence="1">
    <location>
        <begin position="47"/>
        <end position="114"/>
    </location>
</feature>
<dbReference type="PANTHER" id="PTHR10088:SF4">
    <property type="entry name" value="GLUCOKINASE REGULATORY PROTEIN"/>
    <property type="match status" value="1"/>
</dbReference>
<accession>A0ABN7SL40</accession>
<gene>
    <name evidence="2" type="ORF">OKIOD_LOCUS7590</name>
</gene>
<dbReference type="Proteomes" id="UP001158576">
    <property type="component" value="Chromosome XSR"/>
</dbReference>
<dbReference type="Pfam" id="PF22198">
    <property type="entry name" value="GKRP_SIS_2"/>
    <property type="match status" value="1"/>
</dbReference>
<reference evidence="2 3" key="1">
    <citation type="submission" date="2021-04" db="EMBL/GenBank/DDBJ databases">
        <authorList>
            <person name="Bliznina A."/>
        </authorList>
    </citation>
    <scope>NUCLEOTIDE SEQUENCE [LARGE SCALE GENOMIC DNA]</scope>
</reference>
<proteinExistence type="predicted"/>
<name>A0ABN7SL40_OIKDI</name>
<dbReference type="Pfam" id="PF20741">
    <property type="entry name" value="GKRP-like_C"/>
    <property type="match status" value="1"/>
</dbReference>
<dbReference type="Gene3D" id="3.40.50.10490">
    <property type="entry name" value="Glucose-6-phosphate isomerase like protein, domain 1"/>
    <property type="match status" value="1"/>
</dbReference>
<organism evidence="2 3">
    <name type="scientific">Oikopleura dioica</name>
    <name type="common">Tunicate</name>
    <dbReference type="NCBI Taxonomy" id="34765"/>
    <lineage>
        <taxon>Eukaryota</taxon>
        <taxon>Metazoa</taxon>
        <taxon>Chordata</taxon>
        <taxon>Tunicata</taxon>
        <taxon>Appendicularia</taxon>
        <taxon>Copelata</taxon>
        <taxon>Oikopleuridae</taxon>
        <taxon>Oikopleura</taxon>
    </lineage>
</organism>
<dbReference type="PANTHER" id="PTHR10088">
    <property type="entry name" value="GLUCOKINASE REGULATORY PROTEIN"/>
    <property type="match status" value="1"/>
</dbReference>
<keyword evidence="3" id="KW-1185">Reference proteome</keyword>
<dbReference type="EMBL" id="OU015569">
    <property type="protein sequence ID" value="CAG5098848.1"/>
    <property type="molecule type" value="Genomic_DNA"/>
</dbReference>
<evidence type="ECO:0000313" key="2">
    <source>
        <dbReference type="EMBL" id="CAG5098848.1"/>
    </source>
</evidence>
<evidence type="ECO:0000313" key="3">
    <source>
        <dbReference type="Proteomes" id="UP001158576"/>
    </source>
</evidence>
<sequence length="342" mass="37692">MGGETISGSSRMKGGSANFDKIPLTAKVVEEIVGAFGQAISDLYVKNSSSLAKLIDHFGKSLKLDASVRYLAEEEFGVLGLIDASECPPTYGSRFDDVRGFIFKGWEVMDNRESLESFTKDIDETKISFNDCSERTQSDENLHVIVNVSESDEFSKATEALRRKISGECLTIQDESTPEDNPMSLSFLLFDQADAQLTELKGASSLIKLLQQFVRHLQFKLILNAGSTGGHVLKGKVAKNRMIDVKVSNSKLLERGTGIVETFASCKKDVAFTSILKVIHDTDNLPDALLNEEETFHIKKATPMNNIIPRAILLSSNRAQTVAEATRILKENPVIRNAILKD</sequence>